<dbReference type="SUPFAM" id="SSF46565">
    <property type="entry name" value="Chaperone J-domain"/>
    <property type="match status" value="1"/>
</dbReference>
<dbReference type="InterPro" id="IPR036869">
    <property type="entry name" value="J_dom_sf"/>
</dbReference>
<dbReference type="GO" id="GO:0005737">
    <property type="term" value="C:cytoplasm"/>
    <property type="evidence" value="ECO:0007669"/>
    <property type="project" value="TreeGrafter"/>
</dbReference>
<accession>A0A9Q0P3X4</accession>
<dbReference type="AlphaFoldDB" id="A0A9Q0P3X4"/>
<dbReference type="GO" id="GO:0031982">
    <property type="term" value="C:vesicle"/>
    <property type="evidence" value="ECO:0007669"/>
    <property type="project" value="TreeGrafter"/>
</dbReference>
<dbReference type="Gene3D" id="1.10.287.110">
    <property type="entry name" value="DnaJ domain"/>
    <property type="match status" value="1"/>
</dbReference>
<dbReference type="GO" id="GO:0030276">
    <property type="term" value="F:clathrin binding"/>
    <property type="evidence" value="ECO:0007669"/>
    <property type="project" value="TreeGrafter"/>
</dbReference>
<feature type="region of interest" description="Disordered" evidence="1">
    <location>
        <begin position="123"/>
        <end position="232"/>
    </location>
</feature>
<dbReference type="EMBL" id="JAPFFM010000020">
    <property type="protein sequence ID" value="KAJ6681146.1"/>
    <property type="molecule type" value="Genomic_DNA"/>
</dbReference>
<gene>
    <name evidence="3" type="ORF">OIU74_019592</name>
</gene>
<name>A0A9Q0P3X4_9ROSI</name>
<dbReference type="PROSITE" id="PS50076">
    <property type="entry name" value="DNAJ_2"/>
    <property type="match status" value="1"/>
</dbReference>
<protein>
    <submittedName>
        <fullName evidence="3">AUXILIN-LIKE PROTEIN 1</fullName>
    </submittedName>
</protein>
<feature type="compositionally biased region" description="Basic and acidic residues" evidence="1">
    <location>
        <begin position="138"/>
        <end position="168"/>
    </location>
</feature>
<dbReference type="GO" id="GO:0072583">
    <property type="term" value="P:clathrin-dependent endocytosis"/>
    <property type="evidence" value="ECO:0007669"/>
    <property type="project" value="TreeGrafter"/>
</dbReference>
<evidence type="ECO:0000313" key="3">
    <source>
        <dbReference type="EMBL" id="KAJ6681146.1"/>
    </source>
</evidence>
<dbReference type="GO" id="GO:0072318">
    <property type="term" value="P:clathrin coat disassembly"/>
    <property type="evidence" value="ECO:0007669"/>
    <property type="project" value="TreeGrafter"/>
</dbReference>
<dbReference type="PANTHER" id="PTHR23172">
    <property type="entry name" value="AUXILIN/CYCLIN G-ASSOCIATED KINASE-RELATED"/>
    <property type="match status" value="1"/>
</dbReference>
<reference evidence="3" key="2">
    <citation type="journal article" date="2023" name="Int. J. Mol. Sci.">
        <title>De Novo Assembly and Annotation of 11 Diverse Shrub Willow (Salix) Genomes Reveals Novel Gene Organization in Sex-Linked Regions.</title>
        <authorList>
            <person name="Hyden B."/>
            <person name="Feng K."/>
            <person name="Yates T.B."/>
            <person name="Jawdy S."/>
            <person name="Cereghino C."/>
            <person name="Smart L.B."/>
            <person name="Muchero W."/>
        </authorList>
    </citation>
    <scope>NUCLEOTIDE SEQUENCE</scope>
    <source>
        <tissue evidence="3">Shoot tip</tissue>
    </source>
</reference>
<evidence type="ECO:0000259" key="2">
    <source>
        <dbReference type="PROSITE" id="PS50076"/>
    </source>
</evidence>
<feature type="compositionally biased region" description="Basic and acidic residues" evidence="1">
    <location>
        <begin position="218"/>
        <end position="232"/>
    </location>
</feature>
<comment type="caution">
    <text evidence="3">The sequence shown here is derived from an EMBL/GenBank/DDBJ whole genome shotgun (WGS) entry which is preliminary data.</text>
</comment>
<proteinExistence type="predicted"/>
<organism evidence="3 4">
    <name type="scientific">Salix koriyanagi</name>
    <dbReference type="NCBI Taxonomy" id="2511006"/>
    <lineage>
        <taxon>Eukaryota</taxon>
        <taxon>Viridiplantae</taxon>
        <taxon>Streptophyta</taxon>
        <taxon>Embryophyta</taxon>
        <taxon>Tracheophyta</taxon>
        <taxon>Spermatophyta</taxon>
        <taxon>Magnoliopsida</taxon>
        <taxon>eudicotyledons</taxon>
        <taxon>Gunneridae</taxon>
        <taxon>Pentapetalae</taxon>
        <taxon>rosids</taxon>
        <taxon>fabids</taxon>
        <taxon>Malpighiales</taxon>
        <taxon>Salicaceae</taxon>
        <taxon>Saliceae</taxon>
        <taxon>Salix</taxon>
    </lineage>
</organism>
<feature type="domain" description="J" evidence="2">
    <location>
        <begin position="257"/>
        <end position="321"/>
    </location>
</feature>
<dbReference type="Proteomes" id="UP001151752">
    <property type="component" value="Chromosome 5"/>
</dbReference>
<keyword evidence="4" id="KW-1185">Reference proteome</keyword>
<dbReference type="PANTHER" id="PTHR23172:SF91">
    <property type="entry name" value="J DOMAIN-CONTAINING PROTEIN"/>
    <property type="match status" value="1"/>
</dbReference>
<evidence type="ECO:0000313" key="4">
    <source>
        <dbReference type="Proteomes" id="UP001151752"/>
    </source>
</evidence>
<reference evidence="3" key="1">
    <citation type="submission" date="2022-11" db="EMBL/GenBank/DDBJ databases">
        <authorList>
            <person name="Hyden B.L."/>
            <person name="Feng K."/>
            <person name="Yates T."/>
            <person name="Jawdy S."/>
            <person name="Smart L.B."/>
            <person name="Muchero W."/>
        </authorList>
    </citation>
    <scope>NUCLEOTIDE SEQUENCE</scope>
    <source>
        <tissue evidence="3">Shoot tip</tissue>
    </source>
</reference>
<sequence length="321" mass="36208">MVSIPKQPSDLVYLKGKGRSQINPWKRELSQSTSNKEENCCKNPAMEEKECEDDLKREVEVENEHFREKEKVKEGGLEREKERIAVERAIREARERAFAEARERAANERAAAVAHQRLKAEVRERLEKAPSEVNNKSAAEKASFEAKLKAERAAVERATAEARQRALEKALANGMNSRDKQYNDPDPSSSSRYPGSSNHGESSNGGDGESAQRSSKAMLERDQRTAERAAKALAEKNMRDLLAKKEQAERNILGPDSGWQSIPLTELVSSTAVKKAYRKATLFVHPDKLQQRGASIQQKYTCEKVFDLLKDAWNKLSAEER</sequence>
<feature type="compositionally biased region" description="Low complexity" evidence="1">
    <location>
        <begin position="185"/>
        <end position="202"/>
    </location>
</feature>
<evidence type="ECO:0000256" key="1">
    <source>
        <dbReference type="SAM" id="MobiDB-lite"/>
    </source>
</evidence>
<dbReference type="InterPro" id="IPR001623">
    <property type="entry name" value="DnaJ_domain"/>
</dbReference>